<accession>M4T8R0</accession>
<evidence type="ECO:0000256" key="2">
    <source>
        <dbReference type="ARBA" id="ARBA00005436"/>
    </source>
</evidence>
<reference evidence="8" key="1">
    <citation type="journal article" date="2013" name="Mol. Phylogenet. Evol.">
        <title>Deep metazoan phylogeny: When different genes tell different stories.</title>
        <authorList>
            <person name="Nosenko T."/>
            <person name="Schreiber F."/>
            <person name="Adamska M."/>
            <person name="Adamski M."/>
            <person name="Eitel M."/>
            <person name="Hammel J."/>
            <person name="Maldonado M."/>
            <person name="Muller W.E."/>
            <person name="Nickel M."/>
            <person name="Schierwater B."/>
            <person name="Vacelet J."/>
            <person name="Wiens M."/>
            <person name="Worheide G."/>
        </authorList>
    </citation>
    <scope>NUCLEOTIDE SEQUENCE</scope>
</reference>
<evidence type="ECO:0000256" key="1">
    <source>
        <dbReference type="ARBA" id="ARBA00003362"/>
    </source>
</evidence>
<keyword evidence="3 8" id="KW-0689">Ribosomal protein</keyword>
<comment type="function">
    <text evidence="1">Plays an important role in the elongation step of protein synthesis.</text>
</comment>
<evidence type="ECO:0000256" key="5">
    <source>
        <dbReference type="ARBA" id="ARBA00041116"/>
    </source>
</evidence>
<dbReference type="GO" id="GO:0003735">
    <property type="term" value="F:structural constituent of ribosome"/>
    <property type="evidence" value="ECO:0007669"/>
    <property type="project" value="InterPro"/>
</dbReference>
<evidence type="ECO:0000313" key="8">
    <source>
        <dbReference type="EMBL" id="AGH70185.1"/>
    </source>
</evidence>
<evidence type="ECO:0000256" key="6">
    <source>
        <dbReference type="ARBA" id="ARBA00042918"/>
    </source>
</evidence>
<dbReference type="Pfam" id="PF00428">
    <property type="entry name" value="Ribosomal_60s"/>
    <property type="match status" value="1"/>
</dbReference>
<name>M4T8R0_9METZ</name>
<dbReference type="GO" id="GO:0022625">
    <property type="term" value="C:cytosolic large ribosomal subunit"/>
    <property type="evidence" value="ECO:0007669"/>
    <property type="project" value="TreeGrafter"/>
</dbReference>
<dbReference type="AlphaFoldDB" id="M4T8R0"/>
<evidence type="ECO:0000256" key="7">
    <source>
        <dbReference type="SAM" id="MobiDB-lite"/>
    </source>
</evidence>
<dbReference type="InterPro" id="IPR027534">
    <property type="entry name" value="Ribosomal_P1/P2"/>
</dbReference>
<dbReference type="GO" id="GO:0030295">
    <property type="term" value="F:protein kinase activator activity"/>
    <property type="evidence" value="ECO:0007669"/>
    <property type="project" value="TreeGrafter"/>
</dbReference>
<dbReference type="HAMAP" id="MF_01478">
    <property type="entry name" value="Ribosomal_L12_arch"/>
    <property type="match status" value="1"/>
</dbReference>
<dbReference type="FunFam" id="1.10.10.1410:FF:000001">
    <property type="entry name" value="60S acidic ribosomal protein P1"/>
    <property type="match status" value="1"/>
</dbReference>
<dbReference type="Gene3D" id="1.10.10.1410">
    <property type="match status" value="1"/>
</dbReference>
<evidence type="ECO:0000256" key="4">
    <source>
        <dbReference type="ARBA" id="ARBA00023274"/>
    </source>
</evidence>
<proteinExistence type="evidence at transcript level"/>
<gene>
    <name evidence="8" type="primary">RplP1</name>
</gene>
<feature type="region of interest" description="Disordered" evidence="7">
    <location>
        <begin position="71"/>
        <end position="110"/>
    </location>
</feature>
<dbReference type="EMBL" id="KC465325">
    <property type="protein sequence ID" value="AGH70185.1"/>
    <property type="molecule type" value="mRNA"/>
</dbReference>
<dbReference type="PANTHER" id="PTHR45696:SF10">
    <property type="entry name" value="LARGE RIBOSOMAL SUBUNIT PROTEIN P1"/>
    <property type="match status" value="1"/>
</dbReference>
<dbReference type="InterPro" id="IPR038716">
    <property type="entry name" value="P1/P2_N_sf"/>
</dbReference>
<dbReference type="CDD" id="cd05831">
    <property type="entry name" value="Ribosomal_P1"/>
    <property type="match status" value="1"/>
</dbReference>
<evidence type="ECO:0000256" key="3">
    <source>
        <dbReference type="ARBA" id="ARBA00022980"/>
    </source>
</evidence>
<feature type="compositionally biased region" description="Acidic residues" evidence="7">
    <location>
        <begin position="94"/>
        <end position="104"/>
    </location>
</feature>
<protein>
    <recommendedName>
        <fullName evidence="5">Large ribosomal subunit protein P1</fullName>
    </recommendedName>
    <alternativeName>
        <fullName evidence="6">60S acidic ribosomal protein P1</fullName>
    </alternativeName>
</protein>
<dbReference type="GO" id="GO:0043021">
    <property type="term" value="F:ribonucleoprotein complex binding"/>
    <property type="evidence" value="ECO:0007669"/>
    <property type="project" value="TreeGrafter"/>
</dbReference>
<dbReference type="GO" id="GO:0006414">
    <property type="term" value="P:translational elongation"/>
    <property type="evidence" value="ECO:0007669"/>
    <property type="project" value="InterPro"/>
</dbReference>
<keyword evidence="4" id="KW-0687">Ribonucleoprotein</keyword>
<organism evidence="8">
    <name type="scientific">Placozoa sp. H4</name>
    <dbReference type="NCBI Taxonomy" id="1034858"/>
    <lineage>
        <taxon>Eukaryota</taxon>
        <taxon>Metazoa</taxon>
        <taxon>Placozoa</taxon>
    </lineage>
</organism>
<sequence>MASTSELACVYSALILSDDDIEITSDKLTTLLKAACVDFEPYWPNLFAKALVGRNIKDLISNVGTGAGAPAAVATGGGGDAPDAPAEEKKPEKVEEDEESDEDMGFGLFD</sequence>
<comment type="similarity">
    <text evidence="2">Belongs to the eukaryotic ribosomal protein P1/P2 family.</text>
</comment>
<dbReference type="GO" id="GO:0002181">
    <property type="term" value="P:cytoplasmic translation"/>
    <property type="evidence" value="ECO:0007669"/>
    <property type="project" value="TreeGrafter"/>
</dbReference>
<dbReference type="PANTHER" id="PTHR45696">
    <property type="entry name" value="60S ACIDIC RIBOSOMAL PROTEIN P1"/>
    <property type="match status" value="1"/>
</dbReference>